<evidence type="ECO:0000313" key="2">
    <source>
        <dbReference type="Proteomes" id="UP000296352"/>
    </source>
</evidence>
<dbReference type="Proteomes" id="UP000296352">
    <property type="component" value="Chromosome"/>
</dbReference>
<protein>
    <submittedName>
        <fullName evidence="1">Uncharacterized protein</fullName>
    </submittedName>
</protein>
<accession>A0A4V1CED0</accession>
<keyword evidence="2" id="KW-1185">Reference proteome</keyword>
<sequence length="239" mass="25800">MLDPTRIEPTLDALRRAWEGQPDLSLSTLFGILAGQGVGWGASDEALIQALDSMSAQHPPLLPLGADGLAKGAWLATCNGGRVMVTLTRDSSGAACVIVRRRDKSSTSPGQPVVWKYAGLRPAGPGRPLVIKDMDGIEHRLGVVDLLTAVRTTTAPAAELEGRTRRRIGDSCYVIRTTEGLLLLERRAYNFTTGRRTVDCDAMEWSRVEQCRPGQPLILALPGGRQRDCGAVEEVFLAQ</sequence>
<dbReference type="KEGG" id="cee:CENDO_01900"/>
<proteinExistence type="predicted"/>
<organism evidence="1 2">
    <name type="scientific">Corynebacterium endometrii</name>
    <dbReference type="NCBI Taxonomy" id="2488819"/>
    <lineage>
        <taxon>Bacteria</taxon>
        <taxon>Bacillati</taxon>
        <taxon>Actinomycetota</taxon>
        <taxon>Actinomycetes</taxon>
        <taxon>Mycobacteriales</taxon>
        <taxon>Corynebacteriaceae</taxon>
        <taxon>Corynebacterium</taxon>
    </lineage>
</organism>
<gene>
    <name evidence="1" type="ORF">CENDO_01900</name>
</gene>
<dbReference type="AlphaFoldDB" id="A0A4V1CED0"/>
<reference evidence="1 2" key="1">
    <citation type="submission" date="2019-04" db="EMBL/GenBank/DDBJ databases">
        <title>Corynebacterium endometrii sp. nov., isolated from the uterus of a cow with endometritis.</title>
        <authorList>
            <person name="Ballas P."/>
            <person name="Ruckert C."/>
            <person name="Wagener K."/>
            <person name="Drillich M."/>
            <person name="Kaempfer P."/>
            <person name="Busse H.-J."/>
            <person name="Ehling-Schulz M."/>
        </authorList>
    </citation>
    <scope>NUCLEOTIDE SEQUENCE [LARGE SCALE GENOMIC DNA]</scope>
    <source>
        <strain evidence="1 2">LMM-1653</strain>
    </source>
</reference>
<dbReference type="EMBL" id="CP039247">
    <property type="protein sequence ID" value="QCB27678.1"/>
    <property type="molecule type" value="Genomic_DNA"/>
</dbReference>
<dbReference type="RefSeq" id="WP_136140515.1">
    <property type="nucleotide sequence ID" value="NZ_CP039247.1"/>
</dbReference>
<evidence type="ECO:0000313" key="1">
    <source>
        <dbReference type="EMBL" id="QCB27678.1"/>
    </source>
</evidence>
<dbReference type="OrthoDB" id="4415055at2"/>
<name>A0A4V1CED0_9CORY</name>